<evidence type="ECO:0000256" key="4">
    <source>
        <dbReference type="ARBA" id="ARBA00023136"/>
    </source>
</evidence>
<evidence type="ECO:0000256" key="1">
    <source>
        <dbReference type="ARBA" id="ARBA00004370"/>
    </source>
</evidence>
<gene>
    <name evidence="8" type="ORF">HPDFL43_18347</name>
</gene>
<feature type="compositionally biased region" description="Basic and acidic residues" evidence="5">
    <location>
        <begin position="588"/>
        <end position="612"/>
    </location>
</feature>
<dbReference type="STRING" id="411684.HPDFL43_18347"/>
<feature type="transmembrane region" description="Helical" evidence="6">
    <location>
        <begin position="37"/>
        <end position="62"/>
    </location>
</feature>
<reference evidence="8 9" key="1">
    <citation type="submission" date="2007-10" db="EMBL/GenBank/DDBJ databases">
        <authorList>
            <person name="Wagner-Dobler I."/>
            <person name="Ferriera S."/>
            <person name="Johnson J."/>
            <person name="Kravitz S."/>
            <person name="Beeson K."/>
            <person name="Sutton G."/>
            <person name="Rogers Y.-H."/>
            <person name="Friedman R."/>
            <person name="Frazier M."/>
            <person name="Venter J.C."/>
        </authorList>
    </citation>
    <scope>NUCLEOTIDE SEQUENCE [LARGE SCALE GENOMIC DNA]</scope>
    <source>
        <strain evidence="8 9">DFL-43</strain>
    </source>
</reference>
<comment type="subcellular location">
    <subcellularLocation>
        <location evidence="1">Membrane</location>
    </subcellularLocation>
</comment>
<protein>
    <submittedName>
        <fullName evidence="8">Putative membrane-bound protein</fullName>
    </submittedName>
</protein>
<name>A9CUB3_HOEPD</name>
<feature type="domain" description="HemY N-terminal" evidence="7">
    <location>
        <begin position="26"/>
        <end position="132"/>
    </location>
</feature>
<dbReference type="GO" id="GO:0016020">
    <property type="term" value="C:membrane"/>
    <property type="evidence" value="ECO:0007669"/>
    <property type="project" value="UniProtKB-SubCell"/>
</dbReference>
<dbReference type="HOGENOM" id="CLU_028454_0_0_5"/>
<dbReference type="InterPro" id="IPR016982">
    <property type="entry name" value="Mms48"/>
</dbReference>
<keyword evidence="4 6" id="KW-0472">Membrane</keyword>
<dbReference type="OrthoDB" id="9798343at2"/>
<feature type="region of interest" description="Disordered" evidence="5">
    <location>
        <begin position="532"/>
        <end position="630"/>
    </location>
</feature>
<sequence length="630" mass="68328">MIRLLFFVALVLVLGFGFAWLADRPGDLSIVWQDRRIEMSLMTAVTVMVSLVAAVMITWWLIRTIWLSPRLVSRYFRANKRDRGYQALSTGLLAAGAGDAMTARKMNKRSRGLLSADQEPLIHLLDVQTALIEGRNDDARKQFEALAEDPETRLLGLRGLYLEAQRQGATEAAHHYAEKAAELAPHLPWAGAAALSFRTQEGKWDEALRLLDTQRQAGTLEALEADRKKAVLLTARARDRLDADPLRSRDDALAALKVAPGFAPAAVIATKALLRNDNLRKAARILESAWKVNPHPEIADAYVRARIGDTAADRLKRAERLEKLKPLNAQAYDTVARAALEARRFDLARQKAEASARLLPCEGIYLLLADIEEAETGDEGRVRHWLSQAVRAPRDPAWTADGYVSETWEPVSPVTGKLDAFEWKVPVEQLSGPRYDADMPEKSFDRAMASLPPVREVAEPAAPSGPVVNPEPEALVEVAAAEAVTVVAPEAPAGALADPVAGALAPVAKIDDIPHPMPTPIADADPLLENEALKNAAKADDQPGGRVDAAADDKAGSTKSQDPAGESGNGGGNGKAAAATKPEPQSEPETKLDPEEEARAREAAFLTHRPDDPGVDENAEPEKPGRFRLF</sequence>
<feature type="compositionally biased region" description="Basic and acidic residues" evidence="5">
    <location>
        <begin position="620"/>
        <end position="630"/>
    </location>
</feature>
<reference evidence="8 9" key="2">
    <citation type="submission" date="2012-06" db="EMBL/GenBank/DDBJ databases">
        <authorList>
            <person name="Fiebig A."/>
        </authorList>
    </citation>
    <scope>NUCLEOTIDE SEQUENCE [LARGE SCALE GENOMIC DNA]</scope>
    <source>
        <strain evidence="8 9">DFL-43</strain>
    </source>
</reference>
<dbReference type="Proteomes" id="UP000004291">
    <property type="component" value="Chromosome"/>
</dbReference>
<feature type="transmembrane region" description="Helical" evidence="6">
    <location>
        <begin position="83"/>
        <end position="101"/>
    </location>
</feature>
<comment type="caution">
    <text evidence="8">The sequence shown here is derived from an EMBL/GenBank/DDBJ whole genome shotgun (WGS) entry which is preliminary data.</text>
</comment>
<accession>A9CUB3</accession>
<keyword evidence="2 6" id="KW-0812">Transmembrane</keyword>
<dbReference type="Gene3D" id="1.25.40.10">
    <property type="entry name" value="Tetratricopeptide repeat domain"/>
    <property type="match status" value="1"/>
</dbReference>
<keyword evidence="9" id="KW-1185">Reference proteome</keyword>
<dbReference type="Pfam" id="PF07219">
    <property type="entry name" value="HemY_N"/>
    <property type="match status" value="1"/>
</dbReference>
<organism evidence="8 9">
    <name type="scientific">Hoeflea phototrophica (strain DSM 17068 / NCIMB 14078 / DFL-43)</name>
    <dbReference type="NCBI Taxonomy" id="411684"/>
    <lineage>
        <taxon>Bacteria</taxon>
        <taxon>Pseudomonadati</taxon>
        <taxon>Pseudomonadota</taxon>
        <taxon>Alphaproteobacteria</taxon>
        <taxon>Hyphomicrobiales</taxon>
        <taxon>Rhizobiaceae</taxon>
        <taxon>Hoeflea</taxon>
    </lineage>
</organism>
<dbReference type="InterPro" id="IPR011990">
    <property type="entry name" value="TPR-like_helical_dom_sf"/>
</dbReference>
<dbReference type="EMBL" id="ABIA03000005">
    <property type="protein sequence ID" value="EDQ35182.2"/>
    <property type="molecule type" value="Genomic_DNA"/>
</dbReference>
<dbReference type="RefSeq" id="WP_084594809.1">
    <property type="nucleotide sequence ID" value="NZ_CM002917.1"/>
</dbReference>
<proteinExistence type="predicted"/>
<feature type="compositionally biased region" description="Basic and acidic residues" evidence="5">
    <location>
        <begin position="537"/>
        <end position="556"/>
    </location>
</feature>
<dbReference type="AlphaFoldDB" id="A9CUB3"/>
<keyword evidence="3 6" id="KW-1133">Transmembrane helix</keyword>
<dbReference type="PIRSF" id="PIRSF031802">
    <property type="entry name" value="UCP031802"/>
    <property type="match status" value="1"/>
</dbReference>
<evidence type="ECO:0000313" key="9">
    <source>
        <dbReference type="Proteomes" id="UP000004291"/>
    </source>
</evidence>
<dbReference type="eggNOG" id="COG3898">
    <property type="taxonomic scope" value="Bacteria"/>
</dbReference>
<evidence type="ECO:0000256" key="3">
    <source>
        <dbReference type="ARBA" id="ARBA00022989"/>
    </source>
</evidence>
<dbReference type="InterPro" id="IPR010817">
    <property type="entry name" value="HemY_N"/>
</dbReference>
<evidence type="ECO:0000256" key="5">
    <source>
        <dbReference type="SAM" id="MobiDB-lite"/>
    </source>
</evidence>
<evidence type="ECO:0000259" key="7">
    <source>
        <dbReference type="Pfam" id="PF07219"/>
    </source>
</evidence>
<evidence type="ECO:0000256" key="6">
    <source>
        <dbReference type="SAM" id="Phobius"/>
    </source>
</evidence>
<evidence type="ECO:0000313" key="8">
    <source>
        <dbReference type="EMBL" id="EDQ35182.2"/>
    </source>
</evidence>
<dbReference type="SUPFAM" id="SSF48452">
    <property type="entry name" value="TPR-like"/>
    <property type="match status" value="1"/>
</dbReference>
<evidence type="ECO:0000256" key="2">
    <source>
        <dbReference type="ARBA" id="ARBA00022692"/>
    </source>
</evidence>